<evidence type="ECO:0000256" key="1">
    <source>
        <dbReference type="SAM" id="Phobius"/>
    </source>
</evidence>
<feature type="transmembrane region" description="Helical" evidence="1">
    <location>
        <begin position="30"/>
        <end position="50"/>
    </location>
</feature>
<protein>
    <recommendedName>
        <fullName evidence="4">ABC transporter permease</fullName>
    </recommendedName>
</protein>
<keyword evidence="1" id="KW-0812">Transmembrane</keyword>
<feature type="transmembrane region" description="Helical" evidence="1">
    <location>
        <begin position="201"/>
        <end position="222"/>
    </location>
</feature>
<feature type="transmembrane region" description="Helical" evidence="1">
    <location>
        <begin position="56"/>
        <end position="78"/>
    </location>
</feature>
<dbReference type="RefSeq" id="WP_344487893.1">
    <property type="nucleotide sequence ID" value="NZ_BAAAQF010000010.1"/>
</dbReference>
<gene>
    <name evidence="2" type="ORF">GCM10009830_30900</name>
</gene>
<keyword evidence="3" id="KW-1185">Reference proteome</keyword>
<evidence type="ECO:0008006" key="4">
    <source>
        <dbReference type="Google" id="ProtNLM"/>
    </source>
</evidence>
<evidence type="ECO:0000313" key="3">
    <source>
        <dbReference type="Proteomes" id="UP001499851"/>
    </source>
</evidence>
<dbReference type="EMBL" id="BAAAQF010000010">
    <property type="protein sequence ID" value="GAA1681571.1"/>
    <property type="molecule type" value="Genomic_DNA"/>
</dbReference>
<keyword evidence="1" id="KW-1133">Transmembrane helix</keyword>
<keyword evidence="1" id="KW-0472">Membrane</keyword>
<organism evidence="2 3">
    <name type="scientific">Glycomyces endophyticus</name>
    <dbReference type="NCBI Taxonomy" id="480996"/>
    <lineage>
        <taxon>Bacteria</taxon>
        <taxon>Bacillati</taxon>
        <taxon>Actinomycetota</taxon>
        <taxon>Actinomycetes</taxon>
        <taxon>Glycomycetales</taxon>
        <taxon>Glycomycetaceae</taxon>
        <taxon>Glycomyces</taxon>
    </lineage>
</organism>
<sequence length="231" mass="24548">MTALDTARAPVLARRRYRLGLSLFLGSARWLRWIVPAWVVLTPLLSLLFSDAVETGLWRITATVFQWFVASVAGMWFYQNLPGTIARGVTRREVTTAYLIFGVLASVATAALVTAGALAEHALLTAFAEPADTWAGTLATGARYLVITPIYFFTGALIGASAIRFGGGNLFTIIVLVAASGHYAGILALEFEFFGTGGGLALWLGVCLAVIAVLVAGVVAVVRTIPVRSRS</sequence>
<dbReference type="Proteomes" id="UP001499851">
    <property type="component" value="Unassembled WGS sequence"/>
</dbReference>
<reference evidence="2 3" key="1">
    <citation type="journal article" date="2019" name="Int. J. Syst. Evol. Microbiol.">
        <title>The Global Catalogue of Microorganisms (GCM) 10K type strain sequencing project: providing services to taxonomists for standard genome sequencing and annotation.</title>
        <authorList>
            <consortium name="The Broad Institute Genomics Platform"/>
            <consortium name="The Broad Institute Genome Sequencing Center for Infectious Disease"/>
            <person name="Wu L."/>
            <person name="Ma J."/>
        </authorList>
    </citation>
    <scope>NUCLEOTIDE SEQUENCE [LARGE SCALE GENOMIC DNA]</scope>
    <source>
        <strain evidence="2 3">JCM 16001</strain>
    </source>
</reference>
<feature type="transmembrane region" description="Helical" evidence="1">
    <location>
        <begin position="144"/>
        <end position="163"/>
    </location>
</feature>
<evidence type="ECO:0000313" key="2">
    <source>
        <dbReference type="EMBL" id="GAA1681571.1"/>
    </source>
</evidence>
<feature type="transmembrane region" description="Helical" evidence="1">
    <location>
        <begin position="170"/>
        <end position="189"/>
    </location>
</feature>
<comment type="caution">
    <text evidence="2">The sequence shown here is derived from an EMBL/GenBank/DDBJ whole genome shotgun (WGS) entry which is preliminary data.</text>
</comment>
<accession>A0ABN2H3V7</accession>
<proteinExistence type="predicted"/>
<feature type="transmembrane region" description="Helical" evidence="1">
    <location>
        <begin position="98"/>
        <end position="124"/>
    </location>
</feature>
<name>A0ABN2H3V7_9ACTN</name>